<sequence>MYYWNKDNFEGLRRIGEVYASREGFAGFSRYCLLREQGLKKPALKALDEFLDGARQREVGQQRAIVCEIADLAFSNSGAHQLLSHALTRYLRQVLRAWCDEGPALAEPYRWMGKLTGESAWLQAALAHDPQDQVALRQLALDELGEVDFMVHHLHESVFLGDITVAATKLARASALARLIEAETTRSYIDGEVCSLREMLEAWAQYQAGDRAVGFAQWCEAQAHEFRFLKSYYYTE</sequence>
<gene>
    <name evidence="1" type="ORF">EDF85_1294</name>
</gene>
<evidence type="ECO:0000313" key="1">
    <source>
        <dbReference type="EMBL" id="ROQ53531.1"/>
    </source>
</evidence>
<protein>
    <submittedName>
        <fullName evidence="1">Uncharacterized protein</fullName>
    </submittedName>
</protein>
<dbReference type="Proteomes" id="UP000269115">
    <property type="component" value="Unassembled WGS sequence"/>
</dbReference>
<reference evidence="1 2" key="1">
    <citation type="submission" date="2018-11" db="EMBL/GenBank/DDBJ databases">
        <title>Genomic analyses of the natural microbiome of Caenorhabditis elegans.</title>
        <authorList>
            <person name="Samuel B."/>
        </authorList>
    </citation>
    <scope>NUCLEOTIDE SEQUENCE [LARGE SCALE GENOMIC DNA]</scope>
    <source>
        <strain evidence="1 2">BIGb0473</strain>
    </source>
</reference>
<dbReference type="AlphaFoldDB" id="A0A9X8EQS2"/>
<comment type="caution">
    <text evidence="1">The sequence shown here is derived from an EMBL/GenBank/DDBJ whole genome shotgun (WGS) entry which is preliminary data.</text>
</comment>
<organism evidence="1 2">
    <name type="scientific">Pseudomonas putida</name>
    <name type="common">Arthrobacter siderocapsulatus</name>
    <dbReference type="NCBI Taxonomy" id="303"/>
    <lineage>
        <taxon>Bacteria</taxon>
        <taxon>Pseudomonadati</taxon>
        <taxon>Pseudomonadota</taxon>
        <taxon>Gammaproteobacteria</taxon>
        <taxon>Pseudomonadales</taxon>
        <taxon>Pseudomonadaceae</taxon>
        <taxon>Pseudomonas</taxon>
    </lineage>
</organism>
<accession>A0A9X8EQS2</accession>
<proteinExistence type="predicted"/>
<dbReference type="RefSeq" id="WP_078480350.1">
    <property type="nucleotide sequence ID" value="NZ_RJUR01000011.1"/>
</dbReference>
<evidence type="ECO:0000313" key="2">
    <source>
        <dbReference type="Proteomes" id="UP000269115"/>
    </source>
</evidence>
<dbReference type="EMBL" id="RJUR01000011">
    <property type="protein sequence ID" value="ROQ53531.1"/>
    <property type="molecule type" value="Genomic_DNA"/>
</dbReference>
<name>A0A9X8EQS2_PSEPU</name>